<keyword evidence="1" id="KW-0378">Hydrolase</keyword>
<proteinExistence type="predicted"/>
<evidence type="ECO:0000313" key="5">
    <source>
        <dbReference type="Proteomes" id="UP000182486"/>
    </source>
</evidence>
<dbReference type="InterPro" id="IPR013094">
    <property type="entry name" value="AB_hydrolase_3"/>
</dbReference>
<organism evidence="4 5">
    <name type="scientific">Couchioplanes caeruleus subsp. caeruleus</name>
    <dbReference type="NCBI Taxonomy" id="56427"/>
    <lineage>
        <taxon>Bacteria</taxon>
        <taxon>Bacillati</taxon>
        <taxon>Actinomycetota</taxon>
        <taxon>Actinomycetes</taxon>
        <taxon>Micromonosporales</taxon>
        <taxon>Micromonosporaceae</taxon>
        <taxon>Couchioplanes</taxon>
    </lineage>
</organism>
<reference evidence="4 5" key="1">
    <citation type="submission" date="2016-09" db="EMBL/GenBank/DDBJ databases">
        <title>Couchioplanes caeruleus draft genome sequence.</title>
        <authorList>
            <person name="Sheehan J."/>
            <person name="Caffrey P."/>
        </authorList>
    </citation>
    <scope>NUCLEOTIDE SEQUENCE [LARGE SCALE GENOMIC DNA]</scope>
    <source>
        <strain evidence="4 5">DSM 43634</strain>
    </source>
</reference>
<sequence>MITRRVLGTLAAVAALAAVAVRRRAVAGVPPELRHPALYLPLNVTNAATLAVGRRLRFPGARIRPGVRVERRTVPAGHGHPPVGVVVYRRAGSAAAPGALLWIHGGGMVLGTPAIGHAWCSRVAAELGLTVVSVDYRLAPEHPFPAGLDDCYRVLRWLHDEAPALGIDPARIAVGGDSAGGGLAATLAQRARDTGVAVRLQLLVYPMLDDRTVLRERPDRPVFTWTPASNRYGWTAYLGHPPHEDDDRPYIAAARRTDLTGLAPAWIGVGDLDLFHREDVGYAHRLREAGVPCELLVVPGMYHGADALFDRREPTMTAFRTAMLKALLAALTDARPAGSPQ</sequence>
<gene>
    <name evidence="4" type="ORF">BG844_06685</name>
</gene>
<dbReference type="PANTHER" id="PTHR48081:SF8">
    <property type="entry name" value="ALPHA_BETA HYDROLASE FOLD-3 DOMAIN-CONTAINING PROTEIN-RELATED"/>
    <property type="match status" value="1"/>
</dbReference>
<accession>A0A1K0GZZ4</accession>
<dbReference type="SUPFAM" id="SSF53474">
    <property type="entry name" value="alpha/beta-Hydrolases"/>
    <property type="match status" value="1"/>
</dbReference>
<feature type="signal peptide" evidence="2">
    <location>
        <begin position="1"/>
        <end position="27"/>
    </location>
</feature>
<comment type="caution">
    <text evidence="4">The sequence shown here is derived from an EMBL/GenBank/DDBJ whole genome shotgun (WGS) entry which is preliminary data.</text>
</comment>
<dbReference type="InterPro" id="IPR050300">
    <property type="entry name" value="GDXG_lipolytic_enzyme"/>
</dbReference>
<dbReference type="Proteomes" id="UP000182486">
    <property type="component" value="Unassembled WGS sequence"/>
</dbReference>
<evidence type="ECO:0000259" key="3">
    <source>
        <dbReference type="Pfam" id="PF07859"/>
    </source>
</evidence>
<dbReference type="PANTHER" id="PTHR48081">
    <property type="entry name" value="AB HYDROLASE SUPERFAMILY PROTEIN C4A8.06C"/>
    <property type="match status" value="1"/>
</dbReference>
<protein>
    <submittedName>
        <fullName evidence="4">Arylesterase</fullName>
    </submittedName>
</protein>
<evidence type="ECO:0000313" key="4">
    <source>
        <dbReference type="EMBL" id="OJF15003.1"/>
    </source>
</evidence>
<dbReference type="Gene3D" id="3.40.50.1820">
    <property type="entry name" value="alpha/beta hydrolase"/>
    <property type="match status" value="1"/>
</dbReference>
<evidence type="ECO:0000256" key="1">
    <source>
        <dbReference type="ARBA" id="ARBA00022801"/>
    </source>
</evidence>
<evidence type="ECO:0000256" key="2">
    <source>
        <dbReference type="SAM" id="SignalP"/>
    </source>
</evidence>
<feature type="chain" id="PRO_5009664589" evidence="2">
    <location>
        <begin position="28"/>
        <end position="341"/>
    </location>
</feature>
<dbReference type="AlphaFoldDB" id="A0A1K0GZZ4"/>
<dbReference type="Pfam" id="PF07859">
    <property type="entry name" value="Abhydrolase_3"/>
    <property type="match status" value="1"/>
</dbReference>
<keyword evidence="5" id="KW-1185">Reference proteome</keyword>
<dbReference type="InterPro" id="IPR029058">
    <property type="entry name" value="AB_hydrolase_fold"/>
</dbReference>
<name>A0A1K0GZZ4_9ACTN</name>
<dbReference type="RefSeq" id="WP_071803864.1">
    <property type="nucleotide sequence ID" value="NZ_MEIA01000071.1"/>
</dbReference>
<dbReference type="EMBL" id="MEIA01000071">
    <property type="protein sequence ID" value="OJF15003.1"/>
    <property type="molecule type" value="Genomic_DNA"/>
</dbReference>
<keyword evidence="2" id="KW-0732">Signal</keyword>
<dbReference type="GO" id="GO:0016787">
    <property type="term" value="F:hydrolase activity"/>
    <property type="evidence" value="ECO:0007669"/>
    <property type="project" value="UniProtKB-KW"/>
</dbReference>
<feature type="domain" description="Alpha/beta hydrolase fold-3" evidence="3">
    <location>
        <begin position="100"/>
        <end position="304"/>
    </location>
</feature>